<dbReference type="Proteomes" id="UP000245207">
    <property type="component" value="Unassembled WGS sequence"/>
</dbReference>
<dbReference type="EMBL" id="PKPP01000042">
    <property type="protein sequence ID" value="PWA98947.1"/>
    <property type="molecule type" value="Genomic_DNA"/>
</dbReference>
<protein>
    <submittedName>
        <fullName evidence="1">APS reductase 3</fullName>
    </submittedName>
</protein>
<sequence>MKNVHNTIPSLSLYKDEGVAGVQLSASNLQFSDGCFPAPVSLSLSRKRSQAVKALNAEPKRNDSIVPSAATVSAPGVFWSLLELNACWVAKQLYMHDGDQILRLLRQEFAAQKLPDIPVSQDSSRAVESRTHLRTESVDSLLAFIERLR</sequence>
<dbReference type="OrthoDB" id="1749544at2759"/>
<reference evidence="1 2" key="1">
    <citation type="journal article" date="2018" name="Mol. Plant">
        <title>The genome of Artemisia annua provides insight into the evolution of Asteraceae family and artemisinin biosynthesis.</title>
        <authorList>
            <person name="Shen Q."/>
            <person name="Zhang L."/>
            <person name="Liao Z."/>
            <person name="Wang S."/>
            <person name="Yan T."/>
            <person name="Shi P."/>
            <person name="Liu M."/>
            <person name="Fu X."/>
            <person name="Pan Q."/>
            <person name="Wang Y."/>
            <person name="Lv Z."/>
            <person name="Lu X."/>
            <person name="Zhang F."/>
            <person name="Jiang W."/>
            <person name="Ma Y."/>
            <person name="Chen M."/>
            <person name="Hao X."/>
            <person name="Li L."/>
            <person name="Tang Y."/>
            <person name="Lv G."/>
            <person name="Zhou Y."/>
            <person name="Sun X."/>
            <person name="Brodelius P.E."/>
            <person name="Rose J.K.C."/>
            <person name="Tang K."/>
        </authorList>
    </citation>
    <scope>NUCLEOTIDE SEQUENCE [LARGE SCALE GENOMIC DNA]</scope>
    <source>
        <strain evidence="2">cv. Huhao1</strain>
        <tissue evidence="1">Leaf</tissue>
    </source>
</reference>
<name>A0A2U1QLW1_ARTAN</name>
<gene>
    <name evidence="1" type="ORF">CTI12_AA014270</name>
</gene>
<comment type="caution">
    <text evidence="1">The sequence shown here is derived from an EMBL/GenBank/DDBJ whole genome shotgun (WGS) entry which is preliminary data.</text>
</comment>
<keyword evidence="2" id="KW-1185">Reference proteome</keyword>
<proteinExistence type="predicted"/>
<evidence type="ECO:0000313" key="1">
    <source>
        <dbReference type="EMBL" id="PWA98947.1"/>
    </source>
</evidence>
<dbReference type="AlphaFoldDB" id="A0A2U1QLW1"/>
<dbReference type="STRING" id="35608.A0A2U1QLW1"/>
<accession>A0A2U1QLW1</accession>
<evidence type="ECO:0000313" key="2">
    <source>
        <dbReference type="Proteomes" id="UP000245207"/>
    </source>
</evidence>
<organism evidence="1 2">
    <name type="scientific">Artemisia annua</name>
    <name type="common">Sweet wormwood</name>
    <dbReference type="NCBI Taxonomy" id="35608"/>
    <lineage>
        <taxon>Eukaryota</taxon>
        <taxon>Viridiplantae</taxon>
        <taxon>Streptophyta</taxon>
        <taxon>Embryophyta</taxon>
        <taxon>Tracheophyta</taxon>
        <taxon>Spermatophyta</taxon>
        <taxon>Magnoliopsida</taxon>
        <taxon>eudicotyledons</taxon>
        <taxon>Gunneridae</taxon>
        <taxon>Pentapetalae</taxon>
        <taxon>asterids</taxon>
        <taxon>campanulids</taxon>
        <taxon>Asterales</taxon>
        <taxon>Asteraceae</taxon>
        <taxon>Asteroideae</taxon>
        <taxon>Anthemideae</taxon>
        <taxon>Artemisiinae</taxon>
        <taxon>Artemisia</taxon>
    </lineage>
</organism>